<dbReference type="OrthoDB" id="3250044at2759"/>
<protein>
    <recommendedName>
        <fullName evidence="3">Protein kinase domain-containing protein</fullName>
    </recommendedName>
</protein>
<accession>A0A6A6EF07</accession>
<name>A0A6A6EF07_9PEZI</name>
<proteinExistence type="predicted"/>
<evidence type="ECO:0000313" key="1">
    <source>
        <dbReference type="EMBL" id="KAF2189863.1"/>
    </source>
</evidence>
<evidence type="ECO:0008006" key="3">
    <source>
        <dbReference type="Google" id="ProtNLM"/>
    </source>
</evidence>
<dbReference type="Proteomes" id="UP000800200">
    <property type="component" value="Unassembled WGS sequence"/>
</dbReference>
<organism evidence="1 2">
    <name type="scientific">Zopfia rhizophila CBS 207.26</name>
    <dbReference type="NCBI Taxonomy" id="1314779"/>
    <lineage>
        <taxon>Eukaryota</taxon>
        <taxon>Fungi</taxon>
        <taxon>Dikarya</taxon>
        <taxon>Ascomycota</taxon>
        <taxon>Pezizomycotina</taxon>
        <taxon>Dothideomycetes</taxon>
        <taxon>Dothideomycetes incertae sedis</taxon>
        <taxon>Zopfiaceae</taxon>
        <taxon>Zopfia</taxon>
    </lineage>
</organism>
<gene>
    <name evidence="1" type="ORF">K469DRAFT_701148</name>
</gene>
<reference evidence="1" key="1">
    <citation type="journal article" date="2020" name="Stud. Mycol.">
        <title>101 Dothideomycetes genomes: a test case for predicting lifestyles and emergence of pathogens.</title>
        <authorList>
            <person name="Haridas S."/>
            <person name="Albert R."/>
            <person name="Binder M."/>
            <person name="Bloem J."/>
            <person name="Labutti K."/>
            <person name="Salamov A."/>
            <person name="Andreopoulos B."/>
            <person name="Baker S."/>
            <person name="Barry K."/>
            <person name="Bills G."/>
            <person name="Bluhm B."/>
            <person name="Cannon C."/>
            <person name="Castanera R."/>
            <person name="Culley D."/>
            <person name="Daum C."/>
            <person name="Ezra D."/>
            <person name="Gonzalez J."/>
            <person name="Henrissat B."/>
            <person name="Kuo A."/>
            <person name="Liang C."/>
            <person name="Lipzen A."/>
            <person name="Lutzoni F."/>
            <person name="Magnuson J."/>
            <person name="Mondo S."/>
            <person name="Nolan M."/>
            <person name="Ohm R."/>
            <person name="Pangilinan J."/>
            <person name="Park H.-J."/>
            <person name="Ramirez L."/>
            <person name="Alfaro M."/>
            <person name="Sun H."/>
            <person name="Tritt A."/>
            <person name="Yoshinaga Y."/>
            <person name="Zwiers L.-H."/>
            <person name="Turgeon B."/>
            <person name="Goodwin S."/>
            <person name="Spatafora J."/>
            <person name="Crous P."/>
            <person name="Grigoriev I."/>
        </authorList>
    </citation>
    <scope>NUCLEOTIDE SEQUENCE</scope>
    <source>
        <strain evidence="1">CBS 207.26</strain>
    </source>
</reference>
<sequence>MPADDNFDCLQKSDATLIQLCKVSPVISGSLYGNRVVKLSDTVVVKYGIGVRKQEADNQYYAYQHVERSILRVPKIFRFFKDTSQGSTVGYIIMEFIMGTGFDSIVTMFRDLTEASFGTPLNDLLCCGATWKQ</sequence>
<dbReference type="EMBL" id="ML994620">
    <property type="protein sequence ID" value="KAF2189863.1"/>
    <property type="molecule type" value="Genomic_DNA"/>
</dbReference>
<keyword evidence="2" id="KW-1185">Reference proteome</keyword>
<dbReference type="AlphaFoldDB" id="A0A6A6EF07"/>
<evidence type="ECO:0000313" key="2">
    <source>
        <dbReference type="Proteomes" id="UP000800200"/>
    </source>
</evidence>